<dbReference type="InterPro" id="IPR023352">
    <property type="entry name" value="MAPEG-like_dom_sf"/>
</dbReference>
<proteinExistence type="predicted"/>
<dbReference type="PANTHER" id="PTHR35371:SF1">
    <property type="entry name" value="BLR7753 PROTEIN"/>
    <property type="match status" value="1"/>
</dbReference>
<dbReference type="OrthoDB" id="7743618at2"/>
<organism evidence="6 7">
    <name type="scientific">Aureimonas jatrophae</name>
    <dbReference type="NCBI Taxonomy" id="1166073"/>
    <lineage>
        <taxon>Bacteria</taxon>
        <taxon>Pseudomonadati</taxon>
        <taxon>Pseudomonadota</taxon>
        <taxon>Alphaproteobacteria</taxon>
        <taxon>Hyphomicrobiales</taxon>
        <taxon>Aurantimonadaceae</taxon>
        <taxon>Aureimonas</taxon>
    </lineage>
</organism>
<sequence length="135" mass="14533">MASLPHELVVLVLALVLFFVQLGLQGMLATRELGSQWNAGPRDGDRKPTGVHAGRAQRALDNFKETFPVFIALALALVTTDRDGGLGSVGAWIWLVARIAYVPLYLGGIPYIRSLVWLGSIAGLGLMGLRLLLLV</sequence>
<dbReference type="PANTHER" id="PTHR35371">
    <property type="entry name" value="INNER MEMBRANE PROTEIN"/>
    <property type="match status" value="1"/>
</dbReference>
<dbReference type="GO" id="GO:0016020">
    <property type="term" value="C:membrane"/>
    <property type="evidence" value="ECO:0007669"/>
    <property type="project" value="UniProtKB-SubCell"/>
</dbReference>
<dbReference type="InterPro" id="IPR001129">
    <property type="entry name" value="Membr-assoc_MAPEG"/>
</dbReference>
<evidence type="ECO:0000313" key="6">
    <source>
        <dbReference type="EMBL" id="SDO74075.1"/>
    </source>
</evidence>
<keyword evidence="2 5" id="KW-0812">Transmembrane</keyword>
<dbReference type="SUPFAM" id="SSF161084">
    <property type="entry name" value="MAPEG domain-like"/>
    <property type="match status" value="1"/>
</dbReference>
<dbReference type="AlphaFoldDB" id="A0A1H0M101"/>
<dbReference type="Pfam" id="PF01124">
    <property type="entry name" value="MAPEG"/>
    <property type="match status" value="1"/>
</dbReference>
<evidence type="ECO:0000256" key="3">
    <source>
        <dbReference type="ARBA" id="ARBA00022989"/>
    </source>
</evidence>
<comment type="subcellular location">
    <subcellularLocation>
        <location evidence="1">Membrane</location>
    </subcellularLocation>
</comment>
<name>A0A1H0M101_9HYPH</name>
<dbReference type="EMBL" id="FNIT01000012">
    <property type="protein sequence ID" value="SDO74075.1"/>
    <property type="molecule type" value="Genomic_DNA"/>
</dbReference>
<dbReference type="STRING" id="1166073.SAMN05192530_11218"/>
<feature type="transmembrane region" description="Helical" evidence="5">
    <location>
        <begin position="89"/>
        <end position="108"/>
    </location>
</feature>
<evidence type="ECO:0000256" key="1">
    <source>
        <dbReference type="ARBA" id="ARBA00004370"/>
    </source>
</evidence>
<keyword evidence="3 5" id="KW-1133">Transmembrane helix</keyword>
<accession>A0A1H0M101</accession>
<evidence type="ECO:0000256" key="4">
    <source>
        <dbReference type="ARBA" id="ARBA00023136"/>
    </source>
</evidence>
<dbReference type="Gene3D" id="1.20.120.550">
    <property type="entry name" value="Membrane associated eicosanoid/glutathione metabolism-like domain"/>
    <property type="match status" value="1"/>
</dbReference>
<gene>
    <name evidence="6" type="ORF">SAMN05192530_11218</name>
</gene>
<evidence type="ECO:0000313" key="7">
    <source>
        <dbReference type="Proteomes" id="UP000198793"/>
    </source>
</evidence>
<keyword evidence="7" id="KW-1185">Reference proteome</keyword>
<evidence type="ECO:0000256" key="2">
    <source>
        <dbReference type="ARBA" id="ARBA00022692"/>
    </source>
</evidence>
<feature type="transmembrane region" description="Helical" evidence="5">
    <location>
        <begin position="115"/>
        <end position="133"/>
    </location>
</feature>
<evidence type="ECO:0000256" key="5">
    <source>
        <dbReference type="SAM" id="Phobius"/>
    </source>
</evidence>
<dbReference type="RefSeq" id="WP_090676615.1">
    <property type="nucleotide sequence ID" value="NZ_FNIT01000012.1"/>
</dbReference>
<protein>
    <submittedName>
        <fullName evidence="6">Uncharacterized conserved protein, MAPEG superfamily</fullName>
    </submittedName>
</protein>
<dbReference type="Proteomes" id="UP000198793">
    <property type="component" value="Unassembled WGS sequence"/>
</dbReference>
<keyword evidence="4 5" id="KW-0472">Membrane</keyword>
<reference evidence="6 7" key="1">
    <citation type="submission" date="2016-10" db="EMBL/GenBank/DDBJ databases">
        <authorList>
            <person name="de Groot N.N."/>
        </authorList>
    </citation>
    <scope>NUCLEOTIDE SEQUENCE [LARGE SCALE GENOMIC DNA]</scope>
    <source>
        <strain evidence="7">L7-484,KACC 16230,DSM 25025</strain>
    </source>
</reference>